<keyword evidence="4" id="KW-0547">Nucleotide-binding</keyword>
<dbReference type="EMBL" id="KV921526">
    <property type="protein sequence ID" value="ORE13565.1"/>
    <property type="molecule type" value="Genomic_DNA"/>
</dbReference>
<keyword evidence="2" id="KW-0723">Serine/threonine-protein kinase</keyword>
<dbReference type="VEuPathDB" id="FungiDB:BCV72DRAFT_228751"/>
<dbReference type="AlphaFoldDB" id="A0A1X0RNE6"/>
<keyword evidence="3" id="KW-0808">Transferase</keyword>
<evidence type="ECO:0000256" key="7">
    <source>
        <dbReference type="ARBA" id="ARBA00047899"/>
    </source>
</evidence>
<dbReference type="GO" id="GO:0005524">
    <property type="term" value="F:ATP binding"/>
    <property type="evidence" value="ECO:0007669"/>
    <property type="project" value="UniProtKB-KW"/>
</dbReference>
<dbReference type="Proteomes" id="UP000242381">
    <property type="component" value="Unassembled WGS sequence"/>
</dbReference>
<feature type="domain" description="Protein kinase" evidence="10">
    <location>
        <begin position="48"/>
        <end position="370"/>
    </location>
</feature>
<dbReference type="FunFam" id="1.10.510.10:FF:000121">
    <property type="entry name" value="Serine/threonine-protein kinase nrc-2"/>
    <property type="match status" value="1"/>
</dbReference>
<sequence length="451" mass="51235">MTTRIKSFFVTSTPTFTIPNDFDTASQKGFKSNSWFSTTEEKNQSEHTKTIRRVASAPNAKLLNKTKKNINNNNNYNNNVSTISIPSLMTEPSSPLQRLHRSCRRTYSSSILSKREMIKRNKIKRALAEQEILTTSNHPFIVTLYHSFQSQDYLYFVMEYCMGGEFFRALQLRPGRCLSEEGAKFYAAEVTAALEYLHLQGHIYRDLKPENILLHQSGHIMLTDFDLSKGSHPPGKPSIVKSNSPHTPPSIDTKSCVNNLRTNSFVGTEEYIAPEVIKGCGHTSAVDWWTLGILIYEMLFGKTPFKGSGRNETFSRILHCDVQFPEQPSPYKTQISNQAKNLVRKLLHKDENKRLGSRAGASDVKAHPFFKSINFALLRHCKPPIKPVVEKPNGIDAVNFRKMPPDNSSFDLESDDLLVTIQSDKSNPFERFSSITLYHDGDSDSDYEDEY</sequence>
<organism evidence="11 12">
    <name type="scientific">Rhizopus microsporus</name>
    <dbReference type="NCBI Taxonomy" id="58291"/>
    <lineage>
        <taxon>Eukaryota</taxon>
        <taxon>Fungi</taxon>
        <taxon>Fungi incertae sedis</taxon>
        <taxon>Mucoromycota</taxon>
        <taxon>Mucoromycotina</taxon>
        <taxon>Mucoromycetes</taxon>
        <taxon>Mucorales</taxon>
        <taxon>Mucorineae</taxon>
        <taxon>Rhizopodaceae</taxon>
        <taxon>Rhizopus</taxon>
    </lineage>
</organism>
<keyword evidence="6" id="KW-0067">ATP-binding</keyword>
<feature type="region of interest" description="Disordered" evidence="9">
    <location>
        <begin position="231"/>
        <end position="251"/>
    </location>
</feature>
<accession>A0A1X0RNE6</accession>
<evidence type="ECO:0000256" key="1">
    <source>
        <dbReference type="ARBA" id="ARBA00012513"/>
    </source>
</evidence>
<protein>
    <recommendedName>
        <fullName evidence="1">non-specific serine/threonine protein kinase</fullName>
        <ecNumber evidence="1">2.7.11.1</ecNumber>
    </recommendedName>
</protein>
<evidence type="ECO:0000256" key="8">
    <source>
        <dbReference type="ARBA" id="ARBA00048679"/>
    </source>
</evidence>
<evidence type="ECO:0000259" key="10">
    <source>
        <dbReference type="PROSITE" id="PS50011"/>
    </source>
</evidence>
<dbReference type="Gene3D" id="3.30.200.20">
    <property type="entry name" value="Phosphorylase Kinase, domain 1"/>
    <property type="match status" value="1"/>
</dbReference>
<dbReference type="InterPro" id="IPR000719">
    <property type="entry name" value="Prot_kinase_dom"/>
</dbReference>
<dbReference type="EC" id="2.7.11.1" evidence="1"/>
<evidence type="ECO:0000256" key="9">
    <source>
        <dbReference type="SAM" id="MobiDB-lite"/>
    </source>
</evidence>
<evidence type="ECO:0000256" key="6">
    <source>
        <dbReference type="ARBA" id="ARBA00022840"/>
    </source>
</evidence>
<evidence type="ECO:0000256" key="3">
    <source>
        <dbReference type="ARBA" id="ARBA00022679"/>
    </source>
</evidence>
<evidence type="ECO:0000256" key="5">
    <source>
        <dbReference type="ARBA" id="ARBA00022777"/>
    </source>
</evidence>
<dbReference type="Pfam" id="PF00069">
    <property type="entry name" value="Pkinase"/>
    <property type="match status" value="1"/>
</dbReference>
<comment type="catalytic activity">
    <reaction evidence="8">
        <text>L-seryl-[protein] + ATP = O-phospho-L-seryl-[protein] + ADP + H(+)</text>
        <dbReference type="Rhea" id="RHEA:17989"/>
        <dbReference type="Rhea" id="RHEA-COMP:9863"/>
        <dbReference type="Rhea" id="RHEA-COMP:11604"/>
        <dbReference type="ChEBI" id="CHEBI:15378"/>
        <dbReference type="ChEBI" id="CHEBI:29999"/>
        <dbReference type="ChEBI" id="CHEBI:30616"/>
        <dbReference type="ChEBI" id="CHEBI:83421"/>
        <dbReference type="ChEBI" id="CHEBI:456216"/>
        <dbReference type="EC" id="2.7.11.1"/>
    </reaction>
</comment>
<evidence type="ECO:0000313" key="11">
    <source>
        <dbReference type="EMBL" id="ORE13565.1"/>
    </source>
</evidence>
<dbReference type="Gene3D" id="1.10.510.10">
    <property type="entry name" value="Transferase(Phosphotransferase) domain 1"/>
    <property type="match status" value="1"/>
</dbReference>
<proteinExistence type="predicted"/>
<dbReference type="PROSITE" id="PS50011">
    <property type="entry name" value="PROTEIN_KINASE_DOM"/>
    <property type="match status" value="1"/>
</dbReference>
<dbReference type="SMART" id="SM00220">
    <property type="entry name" value="S_TKc"/>
    <property type="match status" value="1"/>
</dbReference>
<dbReference type="PANTHER" id="PTHR45637">
    <property type="entry name" value="FLIPPASE KINASE 1-RELATED"/>
    <property type="match status" value="1"/>
</dbReference>
<feature type="compositionally biased region" description="Polar residues" evidence="9">
    <location>
        <begin position="240"/>
        <end position="251"/>
    </location>
</feature>
<evidence type="ECO:0000313" key="12">
    <source>
        <dbReference type="Proteomes" id="UP000242381"/>
    </source>
</evidence>
<keyword evidence="5 11" id="KW-0418">Kinase</keyword>
<dbReference type="InterPro" id="IPR011009">
    <property type="entry name" value="Kinase-like_dom_sf"/>
</dbReference>
<gene>
    <name evidence="11" type="ORF">BCV71DRAFT_188925</name>
</gene>
<dbReference type="CDD" id="cd05574">
    <property type="entry name" value="STKc_phototropin_like"/>
    <property type="match status" value="1"/>
</dbReference>
<dbReference type="SUPFAM" id="SSF56112">
    <property type="entry name" value="Protein kinase-like (PK-like)"/>
    <property type="match status" value="1"/>
</dbReference>
<evidence type="ECO:0000256" key="2">
    <source>
        <dbReference type="ARBA" id="ARBA00022527"/>
    </source>
</evidence>
<dbReference type="GO" id="GO:0004674">
    <property type="term" value="F:protein serine/threonine kinase activity"/>
    <property type="evidence" value="ECO:0007669"/>
    <property type="project" value="UniProtKB-KW"/>
</dbReference>
<comment type="catalytic activity">
    <reaction evidence="7">
        <text>L-threonyl-[protein] + ATP = O-phospho-L-threonyl-[protein] + ADP + H(+)</text>
        <dbReference type="Rhea" id="RHEA:46608"/>
        <dbReference type="Rhea" id="RHEA-COMP:11060"/>
        <dbReference type="Rhea" id="RHEA-COMP:11605"/>
        <dbReference type="ChEBI" id="CHEBI:15378"/>
        <dbReference type="ChEBI" id="CHEBI:30013"/>
        <dbReference type="ChEBI" id="CHEBI:30616"/>
        <dbReference type="ChEBI" id="CHEBI:61977"/>
        <dbReference type="ChEBI" id="CHEBI:456216"/>
        <dbReference type="EC" id="2.7.11.1"/>
    </reaction>
</comment>
<reference evidence="11 12" key="1">
    <citation type="journal article" date="2016" name="Proc. Natl. Acad. Sci. U.S.A.">
        <title>Lipid metabolic changes in an early divergent fungus govern the establishment of a mutualistic symbiosis with endobacteria.</title>
        <authorList>
            <person name="Lastovetsky O.A."/>
            <person name="Gaspar M.L."/>
            <person name="Mondo S.J."/>
            <person name="LaButti K.M."/>
            <person name="Sandor L."/>
            <person name="Grigoriev I.V."/>
            <person name="Henry S.A."/>
            <person name="Pawlowska T.E."/>
        </authorList>
    </citation>
    <scope>NUCLEOTIDE SEQUENCE [LARGE SCALE GENOMIC DNA]</scope>
    <source>
        <strain evidence="11 12">ATCC 11559</strain>
    </source>
</reference>
<dbReference type="OMA" id="LRHCKPP"/>
<evidence type="ECO:0000256" key="4">
    <source>
        <dbReference type="ARBA" id="ARBA00022741"/>
    </source>
</evidence>
<name>A0A1X0RNE6_RHIZD</name>